<dbReference type="PROSITE" id="PS51352">
    <property type="entry name" value="THIOREDOXIN_2"/>
    <property type="match status" value="1"/>
</dbReference>
<evidence type="ECO:0000256" key="1">
    <source>
        <dbReference type="ARBA" id="ARBA00010996"/>
    </source>
</evidence>
<dbReference type="RefSeq" id="WP_133686044.1">
    <property type="nucleotide sequence ID" value="NZ_SOAY01000010.1"/>
</dbReference>
<dbReference type="Pfam" id="PF02630">
    <property type="entry name" value="SCO1-SenC"/>
    <property type="match status" value="1"/>
</dbReference>
<evidence type="ECO:0000256" key="5">
    <source>
        <dbReference type="SAM" id="Phobius"/>
    </source>
</evidence>
<feature type="binding site" evidence="3">
    <location>
        <position position="94"/>
    </location>
    <ligand>
        <name>Cu cation</name>
        <dbReference type="ChEBI" id="CHEBI:23378"/>
    </ligand>
</feature>
<dbReference type="InterPro" id="IPR036249">
    <property type="entry name" value="Thioredoxin-like_sf"/>
</dbReference>
<reference evidence="7 8" key="1">
    <citation type="submission" date="2019-03" db="EMBL/GenBank/DDBJ databases">
        <title>Genomic Encyclopedia of Archaeal and Bacterial Type Strains, Phase II (KMG-II): from individual species to whole genera.</title>
        <authorList>
            <person name="Goeker M."/>
        </authorList>
    </citation>
    <scope>NUCLEOTIDE SEQUENCE [LARGE SCALE GENOMIC DNA]</scope>
    <source>
        <strain evidence="7 8">DSM 25233</strain>
    </source>
</reference>
<feature type="domain" description="Thioredoxin" evidence="6">
    <location>
        <begin position="56"/>
        <end position="220"/>
    </location>
</feature>
<comment type="similarity">
    <text evidence="1">Belongs to the SCO1/2 family.</text>
</comment>
<evidence type="ECO:0000313" key="7">
    <source>
        <dbReference type="EMBL" id="TDT46581.1"/>
    </source>
</evidence>
<dbReference type="GO" id="GO:0046872">
    <property type="term" value="F:metal ion binding"/>
    <property type="evidence" value="ECO:0007669"/>
    <property type="project" value="UniProtKB-KW"/>
</dbReference>
<keyword evidence="8" id="KW-1185">Reference proteome</keyword>
<dbReference type="PANTHER" id="PTHR12151:SF25">
    <property type="entry name" value="LINALOOL DEHYDRATASE_ISOMERASE DOMAIN-CONTAINING PROTEIN"/>
    <property type="match status" value="1"/>
</dbReference>
<keyword evidence="5" id="KW-0472">Membrane</keyword>
<keyword evidence="5" id="KW-0812">Transmembrane</keyword>
<feature type="disulfide bond" description="Redox-active" evidence="4">
    <location>
        <begin position="94"/>
        <end position="98"/>
    </location>
</feature>
<dbReference type="SUPFAM" id="SSF52833">
    <property type="entry name" value="Thioredoxin-like"/>
    <property type="match status" value="1"/>
</dbReference>
<dbReference type="Gene3D" id="3.40.30.10">
    <property type="entry name" value="Glutaredoxin"/>
    <property type="match status" value="1"/>
</dbReference>
<sequence>MRSFFAKFKLFGLVLLPISAVIMYLFYNALQPVKLLPVYSPAMVNAELVAEEIQHVRKYHTIADFSLTNQNGETITQDNYKDKIYVADFFFTTCPTICPIMTKNMVDLQKALGNDSDVMILSHSVTPEIDSVAQLKKYALEKGVDDATWNLVTGDKKQIYELARKSYLAVKTDGDGGPFDMIHTENFILVDKKKRIRGFYDGTKKEDIDKILADIEILKKSYDENNK</sequence>
<keyword evidence="5" id="KW-1133">Transmembrane helix</keyword>
<proteinExistence type="inferred from homology"/>
<dbReference type="Proteomes" id="UP000294749">
    <property type="component" value="Unassembled WGS sequence"/>
</dbReference>
<feature type="binding site" evidence="3">
    <location>
        <position position="98"/>
    </location>
    <ligand>
        <name>Cu cation</name>
        <dbReference type="ChEBI" id="CHEBI:23378"/>
    </ligand>
</feature>
<evidence type="ECO:0000256" key="4">
    <source>
        <dbReference type="PIRSR" id="PIRSR603782-2"/>
    </source>
</evidence>
<keyword evidence="3" id="KW-0479">Metal-binding</keyword>
<evidence type="ECO:0000313" key="8">
    <source>
        <dbReference type="Proteomes" id="UP000294749"/>
    </source>
</evidence>
<dbReference type="InterPro" id="IPR013766">
    <property type="entry name" value="Thioredoxin_domain"/>
</dbReference>
<evidence type="ECO:0000256" key="3">
    <source>
        <dbReference type="PIRSR" id="PIRSR603782-1"/>
    </source>
</evidence>
<evidence type="ECO:0000256" key="2">
    <source>
        <dbReference type="ARBA" id="ARBA00023008"/>
    </source>
</evidence>
<evidence type="ECO:0000259" key="6">
    <source>
        <dbReference type="PROSITE" id="PS51352"/>
    </source>
</evidence>
<keyword evidence="2 3" id="KW-0186">Copper</keyword>
<dbReference type="OrthoDB" id="9811998at2"/>
<dbReference type="PANTHER" id="PTHR12151">
    <property type="entry name" value="ELECTRON TRANSPORT PROTIN SCO1/SENC FAMILY MEMBER"/>
    <property type="match status" value="1"/>
</dbReference>
<keyword evidence="4" id="KW-1015">Disulfide bond</keyword>
<feature type="transmembrane region" description="Helical" evidence="5">
    <location>
        <begin position="12"/>
        <end position="30"/>
    </location>
</feature>
<name>A0A4R7K6S7_9FLAO</name>
<dbReference type="InterPro" id="IPR003782">
    <property type="entry name" value="SCO1/SenC"/>
</dbReference>
<gene>
    <name evidence="7" type="ORF">CLV90_0635</name>
</gene>
<dbReference type="EMBL" id="SOAY01000010">
    <property type="protein sequence ID" value="TDT46581.1"/>
    <property type="molecule type" value="Genomic_DNA"/>
</dbReference>
<accession>A0A4R7K6S7</accession>
<protein>
    <submittedName>
        <fullName evidence="7">Protein SCO1/2</fullName>
    </submittedName>
</protein>
<feature type="binding site" evidence="3">
    <location>
        <position position="183"/>
    </location>
    <ligand>
        <name>Cu cation</name>
        <dbReference type="ChEBI" id="CHEBI:23378"/>
    </ligand>
</feature>
<organism evidence="7 8">
    <name type="scientific">Maribacter spongiicola</name>
    <dbReference type="NCBI Taxonomy" id="1206753"/>
    <lineage>
        <taxon>Bacteria</taxon>
        <taxon>Pseudomonadati</taxon>
        <taxon>Bacteroidota</taxon>
        <taxon>Flavobacteriia</taxon>
        <taxon>Flavobacteriales</taxon>
        <taxon>Flavobacteriaceae</taxon>
        <taxon>Maribacter</taxon>
    </lineage>
</organism>
<dbReference type="CDD" id="cd02968">
    <property type="entry name" value="SCO"/>
    <property type="match status" value="1"/>
</dbReference>
<dbReference type="AlphaFoldDB" id="A0A4R7K6S7"/>
<comment type="caution">
    <text evidence="7">The sequence shown here is derived from an EMBL/GenBank/DDBJ whole genome shotgun (WGS) entry which is preliminary data.</text>
</comment>